<accession>A0A6I4I235</accession>
<proteinExistence type="predicted"/>
<dbReference type="Pfam" id="PF09982">
    <property type="entry name" value="LpxR"/>
    <property type="match status" value="1"/>
</dbReference>
<dbReference type="EMBL" id="CP066775">
    <property type="protein sequence ID" value="QQL48461.1"/>
    <property type="molecule type" value="Genomic_DNA"/>
</dbReference>
<organism evidence="1 2">
    <name type="scientific">Mucilaginibacter ginkgonis</name>
    <dbReference type="NCBI Taxonomy" id="2682091"/>
    <lineage>
        <taxon>Bacteria</taxon>
        <taxon>Pseudomonadati</taxon>
        <taxon>Bacteroidota</taxon>
        <taxon>Sphingobacteriia</taxon>
        <taxon>Sphingobacteriales</taxon>
        <taxon>Sphingobacteriaceae</taxon>
        <taxon>Mucilaginibacter</taxon>
    </lineage>
</organism>
<evidence type="ECO:0000313" key="2">
    <source>
        <dbReference type="Proteomes" id="UP000429232"/>
    </source>
</evidence>
<gene>
    <name evidence="1" type="ORF">GO620_009675</name>
</gene>
<dbReference type="InterPro" id="IPR018707">
    <property type="entry name" value="LpxR"/>
</dbReference>
<dbReference type="KEGG" id="mgik:GO620_009675"/>
<protein>
    <submittedName>
        <fullName evidence="1">Lipid A deacylase LpxR family protein</fullName>
    </submittedName>
</protein>
<dbReference type="Gene3D" id="2.40.128.140">
    <property type="entry name" value="Outer membrane protein"/>
    <property type="match status" value="1"/>
</dbReference>
<reference evidence="1 2" key="1">
    <citation type="submission" date="2020-12" db="EMBL/GenBank/DDBJ databases">
        <title>HMF7856_wgs.fasta genome submission.</title>
        <authorList>
            <person name="Kang H."/>
            <person name="Kim H."/>
            <person name="Joh K."/>
        </authorList>
    </citation>
    <scope>NUCLEOTIDE SEQUENCE [LARGE SCALE GENOMIC DNA]</scope>
    <source>
        <strain evidence="1 2">HMF7856</strain>
    </source>
</reference>
<dbReference type="AlphaFoldDB" id="A0A6I4I235"/>
<keyword evidence="2" id="KW-1185">Reference proteome</keyword>
<dbReference type="InterPro" id="IPR037107">
    <property type="entry name" value="Put_OMP_sf"/>
</dbReference>
<dbReference type="RefSeq" id="WP_157526138.1">
    <property type="nucleotide sequence ID" value="NZ_CP066775.1"/>
</dbReference>
<evidence type="ECO:0000313" key="1">
    <source>
        <dbReference type="EMBL" id="QQL48461.1"/>
    </source>
</evidence>
<dbReference type="Proteomes" id="UP000429232">
    <property type="component" value="Chromosome"/>
</dbReference>
<sequence length="320" mass="35435">MTKFLTALLLLLTSYTLTQAQTHSHEMGFQSDNDGYLAQGSDRYYTNGIFVNYRHALTVNAKSKLANKVLGLEIGQKMYNPQSGSVPSALYIDRPFAGYLYAGATLNFLYKNESNLKLGLQAGVIGPASYTKQIQEFIHRTFGFYPPTGWEYQIRNNAVVNLSAEYNKLLYRSGAFDVSLSAYGNAGTGFDGAGVGPMLRLGTFNKLFNSAATQSSSIKNGSAYASTAKHELFFYYKPQYNYVGYDATVQGNIFGNSDDTGNTPQITGALNHLMFSNQLGGDYTYDRLTIDFSVIFHTKDVKTMVDAHQWGSIALLYHFN</sequence>
<name>A0A6I4I235_9SPHI</name>